<evidence type="ECO:0000256" key="1">
    <source>
        <dbReference type="ARBA" id="ARBA00009232"/>
    </source>
</evidence>
<dbReference type="FunFam" id="3.10.300.10:FF:000001">
    <property type="entry name" value="Putative 3-methyladenine DNA glycosylase"/>
    <property type="match status" value="1"/>
</dbReference>
<dbReference type="NCBIfam" id="NF002003">
    <property type="entry name" value="PRK00802.1-3"/>
    <property type="match status" value="1"/>
</dbReference>
<dbReference type="InterPro" id="IPR011034">
    <property type="entry name" value="Formyl_transferase-like_C_sf"/>
</dbReference>
<dbReference type="HAMAP" id="MF_00527">
    <property type="entry name" value="3MGH"/>
    <property type="match status" value="1"/>
</dbReference>
<protein>
    <recommendedName>
        <fullName evidence="5">Putative 3-methyladenine DNA glycosylase</fullName>
        <ecNumber evidence="5">3.2.2.-</ecNumber>
    </recommendedName>
</protein>
<keyword evidence="3 5" id="KW-0378">Hydrolase</keyword>
<evidence type="ECO:0000256" key="2">
    <source>
        <dbReference type="ARBA" id="ARBA00022763"/>
    </source>
</evidence>
<reference evidence="6 7" key="1">
    <citation type="submission" date="2017-04" db="EMBL/GenBank/DDBJ databases">
        <title>Novel microbial lineages endemic to geothermal iron-oxide mats fill important gaps in the evolutionary history of Archaea.</title>
        <authorList>
            <person name="Jay Z.J."/>
            <person name="Beam J.P."/>
            <person name="Dlakic M."/>
            <person name="Rusch D.B."/>
            <person name="Kozubal M.A."/>
            <person name="Inskeep W.P."/>
        </authorList>
    </citation>
    <scope>NUCLEOTIDE SEQUENCE [LARGE SCALE GENOMIC DNA]</scope>
    <source>
        <strain evidence="6">ECH_B_SAG-M15</strain>
    </source>
</reference>
<keyword evidence="2 5" id="KW-0227">DNA damage</keyword>
<comment type="similarity">
    <text evidence="1 5">Belongs to the DNA glycosylase MPG family.</text>
</comment>
<dbReference type="EMBL" id="NEXJ01000047">
    <property type="protein sequence ID" value="PSN91435.1"/>
    <property type="molecule type" value="Genomic_DNA"/>
</dbReference>
<dbReference type="NCBIfam" id="TIGR00567">
    <property type="entry name" value="3mg"/>
    <property type="match status" value="1"/>
</dbReference>
<name>A0A2R6AYG5_9ARCH</name>
<dbReference type="AlphaFoldDB" id="A0A2R6AYG5"/>
<evidence type="ECO:0000256" key="3">
    <source>
        <dbReference type="ARBA" id="ARBA00022801"/>
    </source>
</evidence>
<organism evidence="6 7">
    <name type="scientific">Candidatus Marsarchaeota G2 archaeon ECH_B_SAG-M15</name>
    <dbReference type="NCBI Taxonomy" id="1978162"/>
    <lineage>
        <taxon>Archaea</taxon>
        <taxon>Candidatus Marsarchaeota</taxon>
        <taxon>Candidatus Marsarchaeota group 2</taxon>
    </lineage>
</organism>
<dbReference type="Gene3D" id="3.10.300.10">
    <property type="entry name" value="Methylpurine-DNA glycosylase (MPG)"/>
    <property type="match status" value="1"/>
</dbReference>
<accession>A0A2R6AYG5</accession>
<dbReference type="GO" id="GO:0006284">
    <property type="term" value="P:base-excision repair"/>
    <property type="evidence" value="ECO:0007669"/>
    <property type="project" value="InterPro"/>
</dbReference>
<dbReference type="InterPro" id="IPR003180">
    <property type="entry name" value="MPG"/>
</dbReference>
<dbReference type="Proteomes" id="UP000240490">
    <property type="component" value="Unassembled WGS sequence"/>
</dbReference>
<dbReference type="GO" id="GO:0003905">
    <property type="term" value="F:alkylbase DNA N-glycosylase activity"/>
    <property type="evidence" value="ECO:0007669"/>
    <property type="project" value="InterPro"/>
</dbReference>
<proteinExistence type="inferred from homology"/>
<dbReference type="SUPFAM" id="SSF50486">
    <property type="entry name" value="FMT C-terminal domain-like"/>
    <property type="match status" value="1"/>
</dbReference>
<dbReference type="GO" id="GO:0003677">
    <property type="term" value="F:DNA binding"/>
    <property type="evidence" value="ECO:0007669"/>
    <property type="project" value="InterPro"/>
</dbReference>
<evidence type="ECO:0000256" key="4">
    <source>
        <dbReference type="ARBA" id="ARBA00023204"/>
    </source>
</evidence>
<dbReference type="PANTHER" id="PTHR10429">
    <property type="entry name" value="DNA-3-METHYLADENINE GLYCOSYLASE"/>
    <property type="match status" value="1"/>
</dbReference>
<dbReference type="CDD" id="cd00540">
    <property type="entry name" value="AAG"/>
    <property type="match status" value="1"/>
</dbReference>
<evidence type="ECO:0000256" key="5">
    <source>
        <dbReference type="HAMAP-Rule" id="MF_00527"/>
    </source>
</evidence>
<dbReference type="Pfam" id="PF02245">
    <property type="entry name" value="Pur_DNA_glyco"/>
    <property type="match status" value="1"/>
</dbReference>
<gene>
    <name evidence="6" type="ORF">B9Q08_02915</name>
</gene>
<dbReference type="EC" id="3.2.2.-" evidence="5"/>
<comment type="caution">
    <text evidence="6">The sequence shown here is derived from an EMBL/GenBank/DDBJ whole genome shotgun (WGS) entry which is preliminary data.</text>
</comment>
<keyword evidence="4 5" id="KW-0234">DNA repair</keyword>
<evidence type="ECO:0000313" key="6">
    <source>
        <dbReference type="EMBL" id="PSN91435.1"/>
    </source>
</evidence>
<dbReference type="PANTHER" id="PTHR10429:SF0">
    <property type="entry name" value="DNA-3-METHYLADENINE GLYCOSYLASE"/>
    <property type="match status" value="1"/>
</dbReference>
<sequence length="199" mass="22201">MDLNNFKPLPRSFFRRDTILVAKELLGQLLVRMHGDSGVLVGRVVEVEAYKGLEDPASHAYRGNRGRASIMFGDVGYAYVYFTYGNHFCLNVVAKDERTAAGAVLFRALEPLQGVDIMMKNRGTTRLLDLTSGPGKLTKAFDISRSFYGVDLTSKGDLFLAEGWMGKDESVCSSPRIGITLAKERPWRFYLCGNPYVSR</sequence>
<evidence type="ECO:0000313" key="7">
    <source>
        <dbReference type="Proteomes" id="UP000240490"/>
    </source>
</evidence>
<dbReference type="InterPro" id="IPR036995">
    <property type="entry name" value="MPG_sf"/>
</dbReference>